<keyword evidence="3" id="KW-0812">Transmembrane</keyword>
<feature type="transmembrane region" description="Helical" evidence="3">
    <location>
        <begin position="74"/>
        <end position="97"/>
    </location>
</feature>
<dbReference type="EMBL" id="MU069769">
    <property type="protein sequence ID" value="KAF5834214.1"/>
    <property type="molecule type" value="Genomic_DNA"/>
</dbReference>
<evidence type="ECO:0000313" key="4">
    <source>
        <dbReference type="EMBL" id="KAF5834214.1"/>
    </source>
</evidence>
<organism evidence="4 5">
    <name type="scientific">Dunaliella salina</name>
    <name type="common">Green alga</name>
    <name type="synonym">Protococcus salinus</name>
    <dbReference type="NCBI Taxonomy" id="3046"/>
    <lineage>
        <taxon>Eukaryota</taxon>
        <taxon>Viridiplantae</taxon>
        <taxon>Chlorophyta</taxon>
        <taxon>core chlorophytes</taxon>
        <taxon>Chlorophyceae</taxon>
        <taxon>CS clade</taxon>
        <taxon>Chlamydomonadales</taxon>
        <taxon>Dunaliellaceae</taxon>
        <taxon>Dunaliella</taxon>
    </lineage>
</organism>
<feature type="coiled-coil region" evidence="1">
    <location>
        <begin position="206"/>
        <end position="254"/>
    </location>
</feature>
<name>A0ABQ7GHX0_DUNSA</name>
<proteinExistence type="predicted"/>
<keyword evidence="3" id="KW-1133">Transmembrane helix</keyword>
<comment type="caution">
    <text evidence="4">The sequence shown here is derived from an EMBL/GenBank/DDBJ whole genome shotgun (WGS) entry which is preliminary data.</text>
</comment>
<sequence>MLLHSHSTLVIKAHQTRPNGVSLAVPGTGLPSRSKTAARAQANRQQQPSPDKEAVLTAVSTASSQSTRPAAAGFLRSLASSGMWASVLGSAASIMAVAPGARADVQPVHTLSESGGLLGFLPTGVAVAIAVVLGYNLIRQKDTQAKAVAAARDEAARERAALESQLQATRSQLDRASKAAAESGSKKSRGASRSVSPAPMSRDELVRAKEQELAQRGAELAQLRNELANLNTQMEALQQQMEPTQAKLAAADDRVAAAEKAVGNNGL</sequence>
<keyword evidence="5" id="KW-1185">Reference proteome</keyword>
<protein>
    <submittedName>
        <fullName evidence="4">Uncharacterized protein</fullName>
    </submittedName>
</protein>
<feature type="region of interest" description="Disordered" evidence="2">
    <location>
        <begin position="20"/>
        <end position="53"/>
    </location>
</feature>
<accession>A0ABQ7GHX0</accession>
<dbReference type="Proteomes" id="UP000815325">
    <property type="component" value="Unassembled WGS sequence"/>
</dbReference>
<feature type="region of interest" description="Disordered" evidence="2">
    <location>
        <begin position="161"/>
        <end position="202"/>
    </location>
</feature>
<gene>
    <name evidence="4" type="ORF">DUNSADRAFT_9204</name>
</gene>
<evidence type="ECO:0000256" key="2">
    <source>
        <dbReference type="SAM" id="MobiDB-lite"/>
    </source>
</evidence>
<evidence type="ECO:0000256" key="1">
    <source>
        <dbReference type="SAM" id="Coils"/>
    </source>
</evidence>
<evidence type="ECO:0000313" key="5">
    <source>
        <dbReference type="Proteomes" id="UP000815325"/>
    </source>
</evidence>
<keyword evidence="1" id="KW-0175">Coiled coil</keyword>
<feature type="compositionally biased region" description="Low complexity" evidence="2">
    <location>
        <begin position="37"/>
        <end position="47"/>
    </location>
</feature>
<evidence type="ECO:0000256" key="3">
    <source>
        <dbReference type="SAM" id="Phobius"/>
    </source>
</evidence>
<keyword evidence="3" id="KW-0472">Membrane</keyword>
<reference evidence="4" key="1">
    <citation type="submission" date="2017-08" db="EMBL/GenBank/DDBJ databases">
        <authorList>
            <person name="Polle J.E."/>
            <person name="Barry K."/>
            <person name="Cushman J."/>
            <person name="Schmutz J."/>
            <person name="Tran D."/>
            <person name="Hathwaick L.T."/>
            <person name="Yim W.C."/>
            <person name="Jenkins J."/>
            <person name="Mckie-Krisberg Z.M."/>
            <person name="Prochnik S."/>
            <person name="Lindquist E."/>
            <person name="Dockter R.B."/>
            <person name="Adam C."/>
            <person name="Molina H."/>
            <person name="Bunkerborg J."/>
            <person name="Jin E."/>
            <person name="Buchheim M."/>
            <person name="Magnuson J."/>
        </authorList>
    </citation>
    <scope>NUCLEOTIDE SEQUENCE</scope>
    <source>
        <strain evidence="4">CCAP 19/18</strain>
    </source>
</reference>
<feature type="transmembrane region" description="Helical" evidence="3">
    <location>
        <begin position="117"/>
        <end position="138"/>
    </location>
</feature>